<evidence type="ECO:0000313" key="4">
    <source>
        <dbReference type="EMBL" id="KYD34237.1"/>
    </source>
</evidence>
<feature type="transmembrane region" description="Helical" evidence="1">
    <location>
        <begin position="71"/>
        <end position="90"/>
    </location>
</feature>
<dbReference type="AlphaFoldDB" id="A0A150MFW3"/>
<feature type="transmembrane region" description="Helical" evidence="1">
    <location>
        <begin position="45"/>
        <end position="65"/>
    </location>
</feature>
<dbReference type="Proteomes" id="UP000773850">
    <property type="component" value="Unassembled WGS sequence"/>
</dbReference>
<accession>A0A150MFW3</accession>
<dbReference type="Proteomes" id="UP000075424">
    <property type="component" value="Unassembled WGS sequence"/>
</dbReference>
<dbReference type="Pfam" id="PF06961">
    <property type="entry name" value="DUF1294"/>
    <property type="match status" value="1"/>
</dbReference>
<evidence type="ECO:0000313" key="7">
    <source>
        <dbReference type="Proteomes" id="UP000773850"/>
    </source>
</evidence>
<organism evidence="3 5">
    <name type="scientific">Geobacillus stearothermophilus</name>
    <name type="common">Bacillus stearothermophilus</name>
    <dbReference type="NCBI Taxonomy" id="1422"/>
    <lineage>
        <taxon>Bacteria</taxon>
        <taxon>Bacillati</taxon>
        <taxon>Bacillota</taxon>
        <taxon>Bacilli</taxon>
        <taxon>Bacillales</taxon>
        <taxon>Anoxybacillaceae</taxon>
        <taxon>Geobacillus</taxon>
    </lineage>
</organism>
<dbReference type="EMBL" id="LUCS01000028">
    <property type="protein sequence ID" value="KAF6510432.1"/>
    <property type="molecule type" value="Genomic_DNA"/>
</dbReference>
<keyword evidence="7" id="KW-1185">Reference proteome</keyword>
<dbReference type="EMBL" id="LQYY01000057">
    <property type="protein sequence ID" value="KYD34237.1"/>
    <property type="molecule type" value="Genomic_DNA"/>
</dbReference>
<keyword evidence="1" id="KW-0812">Transmembrane</keyword>
<comment type="caution">
    <text evidence="3">The sequence shown here is derived from an EMBL/GenBank/DDBJ whole genome shotgun (WGS) entry which is preliminary data.</text>
</comment>
<keyword evidence="1" id="KW-0472">Membrane</keyword>
<evidence type="ECO:0000256" key="1">
    <source>
        <dbReference type="SAM" id="Phobius"/>
    </source>
</evidence>
<evidence type="ECO:0008006" key="8">
    <source>
        <dbReference type="Google" id="ProtNLM"/>
    </source>
</evidence>
<evidence type="ECO:0000313" key="6">
    <source>
        <dbReference type="Proteomes" id="UP000075517"/>
    </source>
</evidence>
<sequence length="94" mass="10905">MAIFLSRKGIDMVQYGIAINLLAFFMMGLDKQKAKRRRFRTAERTLWLLAFAGGAIGAAAGMYTFRHKTRHRAFGYGLPLLAAVELFLYWRWMR</sequence>
<dbReference type="Proteomes" id="UP000075517">
    <property type="component" value="Unassembled WGS sequence"/>
</dbReference>
<keyword evidence="1" id="KW-1133">Transmembrane helix</keyword>
<feature type="transmembrane region" description="Helical" evidence="1">
    <location>
        <begin position="12"/>
        <end position="29"/>
    </location>
</feature>
<reference evidence="5 6" key="1">
    <citation type="submission" date="2016-01" db="EMBL/GenBank/DDBJ databases">
        <title>Draft Genome Sequences of Seven Thermophilic Sporeformers Isolated from Foods.</title>
        <authorList>
            <person name="Berendsen E.M."/>
            <person name="Wells-Bennik M.H."/>
            <person name="Krawcyk A.O."/>
            <person name="De Jong A."/>
            <person name="Holsappel S."/>
            <person name="Eijlander R.T."/>
            <person name="Kuipers O.P."/>
        </authorList>
    </citation>
    <scope>NUCLEOTIDE SEQUENCE [LARGE SCALE GENOMIC DNA]</scope>
    <source>
        <strain evidence="3 5">B4109</strain>
        <strain evidence="4 6">B4114</strain>
    </source>
</reference>
<dbReference type="InterPro" id="IPR010718">
    <property type="entry name" value="DUF1294"/>
</dbReference>
<reference evidence="2 7" key="2">
    <citation type="submission" date="2016-03" db="EMBL/GenBank/DDBJ databases">
        <title>Spore heat resistance.</title>
        <authorList>
            <person name="Boekhorst J."/>
            <person name="Berendsen E.M."/>
            <person name="Wells-Bennik M.H."/>
            <person name="Kuipers O.P."/>
        </authorList>
    </citation>
    <scope>NUCLEOTIDE SEQUENCE [LARGE SCALE GENOMIC DNA]</scope>
    <source>
        <strain evidence="2 7">GS8</strain>
    </source>
</reference>
<name>A0A150MFW3_GEOSE</name>
<evidence type="ECO:0000313" key="3">
    <source>
        <dbReference type="EMBL" id="KYD23336.1"/>
    </source>
</evidence>
<evidence type="ECO:0000313" key="2">
    <source>
        <dbReference type="EMBL" id="KAF6510432.1"/>
    </source>
</evidence>
<proteinExistence type="predicted"/>
<evidence type="ECO:0000313" key="5">
    <source>
        <dbReference type="Proteomes" id="UP000075424"/>
    </source>
</evidence>
<dbReference type="EMBL" id="LQYV01000112">
    <property type="protein sequence ID" value="KYD23336.1"/>
    <property type="molecule type" value="Genomic_DNA"/>
</dbReference>
<protein>
    <recommendedName>
        <fullName evidence="8">DUF1294 domain-containing protein</fullName>
    </recommendedName>
</protein>
<dbReference type="PATRIC" id="fig|1422.17.peg.2939"/>
<gene>
    <name evidence="3" type="ORF">B4109_2304</name>
    <name evidence="4" type="ORF">B4114_2341</name>
    <name evidence="2" type="ORF">GS8_2589</name>
</gene>